<dbReference type="AlphaFoldDB" id="A0A845AI15"/>
<name>A0A845AI15_9SPHN</name>
<feature type="region of interest" description="Disordered" evidence="1">
    <location>
        <begin position="1"/>
        <end position="26"/>
    </location>
</feature>
<gene>
    <name evidence="2" type="ORF">GRI58_06465</name>
</gene>
<proteinExistence type="predicted"/>
<dbReference type="Proteomes" id="UP000439780">
    <property type="component" value="Unassembled WGS sequence"/>
</dbReference>
<protein>
    <submittedName>
        <fullName evidence="2">Uncharacterized protein</fullName>
    </submittedName>
</protein>
<reference evidence="2 3" key="1">
    <citation type="submission" date="2019-12" db="EMBL/GenBank/DDBJ databases">
        <title>Genomic-based taxomic classification of the family Erythrobacteraceae.</title>
        <authorList>
            <person name="Xu L."/>
        </authorList>
    </citation>
    <scope>NUCLEOTIDE SEQUENCE [LARGE SCALE GENOMIC DNA]</scope>
    <source>
        <strain evidence="2 3">KEMB 9005-328</strain>
    </source>
</reference>
<keyword evidence="3" id="KW-1185">Reference proteome</keyword>
<evidence type="ECO:0000256" key="1">
    <source>
        <dbReference type="SAM" id="MobiDB-lite"/>
    </source>
</evidence>
<dbReference type="RefSeq" id="WP_160752771.1">
    <property type="nucleotide sequence ID" value="NZ_WTYA01000004.1"/>
</dbReference>
<sequence length="48" mass="5362">MEFEIKDDPQGVPDLPDGDRDGGLEEDLAVLRKSARQEEMDMKETAPS</sequence>
<comment type="caution">
    <text evidence="2">The sequence shown here is derived from an EMBL/GenBank/DDBJ whole genome shotgun (WGS) entry which is preliminary data.</text>
</comment>
<evidence type="ECO:0000313" key="2">
    <source>
        <dbReference type="EMBL" id="MXP28465.1"/>
    </source>
</evidence>
<organism evidence="2 3">
    <name type="scientific">Qipengyuania algicida</name>
    <dbReference type="NCBI Taxonomy" id="1836209"/>
    <lineage>
        <taxon>Bacteria</taxon>
        <taxon>Pseudomonadati</taxon>
        <taxon>Pseudomonadota</taxon>
        <taxon>Alphaproteobacteria</taxon>
        <taxon>Sphingomonadales</taxon>
        <taxon>Erythrobacteraceae</taxon>
        <taxon>Qipengyuania</taxon>
    </lineage>
</organism>
<accession>A0A845AI15</accession>
<evidence type="ECO:0000313" key="3">
    <source>
        <dbReference type="Proteomes" id="UP000439780"/>
    </source>
</evidence>
<dbReference type="EMBL" id="WTYA01000004">
    <property type="protein sequence ID" value="MXP28465.1"/>
    <property type="molecule type" value="Genomic_DNA"/>
</dbReference>